<dbReference type="InterPro" id="IPR009001">
    <property type="entry name" value="Transl_elong_EF1A/Init_IF2_C"/>
</dbReference>
<evidence type="ECO:0000259" key="10">
    <source>
        <dbReference type="PROSITE" id="PS51722"/>
    </source>
</evidence>
<evidence type="ECO:0000256" key="3">
    <source>
        <dbReference type="ARBA" id="ARBA00022490"/>
    </source>
</evidence>
<name>A0A158Q8I9_9BILA</name>
<reference evidence="12" key="1">
    <citation type="submission" date="2016-04" db="UniProtKB">
        <authorList>
            <consortium name="WormBaseParasite"/>
        </authorList>
    </citation>
    <scope>IDENTIFICATION</scope>
</reference>
<keyword evidence="8" id="KW-0342">GTP-binding</keyword>
<dbReference type="Pfam" id="PF22594">
    <property type="entry name" value="GTP-eEF1A_C"/>
    <property type="match status" value="1"/>
</dbReference>
<evidence type="ECO:0000313" key="12">
    <source>
        <dbReference type="WBParaSite" id="EEL_0000771901-mRNA-1"/>
    </source>
</evidence>
<keyword evidence="3" id="KW-0963">Cytoplasm</keyword>
<keyword evidence="6" id="KW-0378">Hydrolase</keyword>
<evidence type="ECO:0000313" key="11">
    <source>
        <dbReference type="Proteomes" id="UP000050640"/>
    </source>
</evidence>
<dbReference type="PROSITE" id="PS51722">
    <property type="entry name" value="G_TR_2"/>
    <property type="match status" value="1"/>
</dbReference>
<dbReference type="InterPro" id="IPR050100">
    <property type="entry name" value="TRAFAC_GTPase_members"/>
</dbReference>
<accession>A0A158Q8I9</accession>
<dbReference type="Pfam" id="PF00009">
    <property type="entry name" value="GTP_EFTU"/>
    <property type="match status" value="1"/>
</dbReference>
<comment type="similarity">
    <text evidence="2">Belongs to the TRAFAC class translation factor GTPase superfamily. Classic translation factor GTPase family. EF-Tu/EF-1A subfamily.</text>
</comment>
<dbReference type="GO" id="GO:0005525">
    <property type="term" value="F:GTP binding"/>
    <property type="evidence" value="ECO:0007669"/>
    <property type="project" value="UniProtKB-KW"/>
</dbReference>
<protein>
    <submittedName>
        <fullName evidence="12">Tr-type G domain-containing protein</fullName>
    </submittedName>
</protein>
<feature type="domain" description="Tr-type G" evidence="10">
    <location>
        <begin position="182"/>
        <end position="407"/>
    </location>
</feature>
<comment type="subcellular location">
    <subcellularLocation>
        <location evidence="1">Cytoplasm</location>
    </subcellularLocation>
</comment>
<evidence type="ECO:0000256" key="4">
    <source>
        <dbReference type="ARBA" id="ARBA00022553"/>
    </source>
</evidence>
<evidence type="ECO:0000256" key="1">
    <source>
        <dbReference type="ARBA" id="ARBA00004496"/>
    </source>
</evidence>
<dbReference type="InterPro" id="IPR027417">
    <property type="entry name" value="P-loop_NTPase"/>
</dbReference>
<dbReference type="AlphaFoldDB" id="A0A158Q8I9"/>
<dbReference type="Proteomes" id="UP000050640">
    <property type="component" value="Unplaced"/>
</dbReference>
<sequence length="615" mass="68199">RDDDDEEFHRYSISTDDEAVSSGAEEYIYKRRHTNSSSNNKTGICIADFIPEEGHPELINDVVDEPKDVATTHVEKVRKDELAEEIASKNHQSGRSRDEEIRLRELVIKREAEKASANGNTDPKVSQMENLQLSKIMEKNEKKSSDQILRTSASSKRLAALDAALNAVVQPPKTKQNFQENKPIVNVVIVGHVDAGKSTLMGHLLYQTGGVDDRTMHRYKQESTKTGKASFAYAWILDDTQEERQRGVTMDIARTSFETEHRKIFILDAPGHKDFIPNMITGAAEADAGVLVVNATRGEFETGFSQGGQTREHAFLLRSLGVGELLVAINKMDTVNWSQQRYDEVCATLKVFLRKQAAYSAIKFVPLSGLDGINLTKAPSDGHCLCKWYQGPTLLQLMGKKILEVPMRSQDRHFRGVINDIYKASTSALSVSIKIEAGFIENGEKVYIMPNADPVIVKEIIVEANSRKGIGFAGDQATVTLSSVSNIEPDSMSIGYVLCRGGQECLIPGKKYLLRIVVFDIIIPIMRGAKAELFAHSLCEPCTITTLKAELNKSTGEVIRQKPRALTKNMSGVIEIRTERAVSLERYSECRALGRVTLRCAGQTIAAGIIEQRLD</sequence>
<evidence type="ECO:0000256" key="8">
    <source>
        <dbReference type="ARBA" id="ARBA00023134"/>
    </source>
</evidence>
<keyword evidence="11" id="KW-1185">Reference proteome</keyword>
<comment type="catalytic activity">
    <reaction evidence="9">
        <text>GTP + H2O = GDP + phosphate + H(+)</text>
        <dbReference type="Rhea" id="RHEA:19669"/>
        <dbReference type="ChEBI" id="CHEBI:15377"/>
        <dbReference type="ChEBI" id="CHEBI:15378"/>
        <dbReference type="ChEBI" id="CHEBI:37565"/>
        <dbReference type="ChEBI" id="CHEBI:43474"/>
        <dbReference type="ChEBI" id="CHEBI:58189"/>
    </reaction>
    <physiologicalReaction direction="left-to-right" evidence="9">
        <dbReference type="Rhea" id="RHEA:19670"/>
    </physiologicalReaction>
</comment>
<dbReference type="InterPro" id="IPR009000">
    <property type="entry name" value="Transl_B-barrel_sf"/>
</dbReference>
<dbReference type="CDD" id="cd01883">
    <property type="entry name" value="EF1_alpha"/>
    <property type="match status" value="1"/>
</dbReference>
<dbReference type="SUPFAM" id="SSF50447">
    <property type="entry name" value="Translation proteins"/>
    <property type="match status" value="1"/>
</dbReference>
<dbReference type="PANTHER" id="PTHR23115">
    <property type="entry name" value="TRANSLATION FACTOR"/>
    <property type="match status" value="1"/>
</dbReference>
<dbReference type="SUPFAM" id="SSF52540">
    <property type="entry name" value="P-loop containing nucleoside triphosphate hydrolases"/>
    <property type="match status" value="1"/>
</dbReference>
<dbReference type="GO" id="GO:0005737">
    <property type="term" value="C:cytoplasm"/>
    <property type="evidence" value="ECO:0007669"/>
    <property type="project" value="UniProtKB-SubCell"/>
</dbReference>
<dbReference type="InterPro" id="IPR054696">
    <property type="entry name" value="GTP-eEF1A_C"/>
</dbReference>
<evidence type="ECO:0000256" key="9">
    <source>
        <dbReference type="ARBA" id="ARBA00049117"/>
    </source>
</evidence>
<dbReference type="FunFam" id="3.40.50.300:FF:000204">
    <property type="entry name" value="Translation elongation factor Tu"/>
    <property type="match status" value="1"/>
</dbReference>
<dbReference type="PRINTS" id="PR00315">
    <property type="entry name" value="ELONGATNFCT"/>
</dbReference>
<keyword evidence="5" id="KW-0547">Nucleotide-binding</keyword>
<dbReference type="SUPFAM" id="SSF50465">
    <property type="entry name" value="EF-Tu/eEF-1alpha/eIF2-gamma C-terminal domain"/>
    <property type="match status" value="1"/>
</dbReference>
<dbReference type="GO" id="GO:0003924">
    <property type="term" value="F:GTPase activity"/>
    <property type="evidence" value="ECO:0007669"/>
    <property type="project" value="InterPro"/>
</dbReference>
<evidence type="ECO:0000256" key="6">
    <source>
        <dbReference type="ARBA" id="ARBA00022801"/>
    </source>
</evidence>
<evidence type="ECO:0000256" key="5">
    <source>
        <dbReference type="ARBA" id="ARBA00022741"/>
    </source>
</evidence>
<proteinExistence type="inferred from homology"/>
<keyword evidence="7" id="KW-0648">Protein biosynthesis</keyword>
<dbReference type="Gene3D" id="2.40.30.10">
    <property type="entry name" value="Translation factors"/>
    <property type="match status" value="2"/>
</dbReference>
<dbReference type="STRING" id="1147741.A0A158Q8I9"/>
<dbReference type="Gene3D" id="3.40.50.300">
    <property type="entry name" value="P-loop containing nucleotide triphosphate hydrolases"/>
    <property type="match status" value="1"/>
</dbReference>
<keyword evidence="4" id="KW-0597">Phosphoprotein</keyword>
<dbReference type="InterPro" id="IPR000795">
    <property type="entry name" value="T_Tr_GTP-bd_dom"/>
</dbReference>
<dbReference type="WBParaSite" id="EEL_0000771901-mRNA-1">
    <property type="protein sequence ID" value="EEL_0000771901-mRNA-1"/>
    <property type="gene ID" value="EEL_0000771901"/>
</dbReference>
<dbReference type="CDD" id="cd04093">
    <property type="entry name" value="HBS1_C_III"/>
    <property type="match status" value="1"/>
</dbReference>
<dbReference type="GO" id="GO:0006412">
    <property type="term" value="P:translation"/>
    <property type="evidence" value="ECO:0007669"/>
    <property type="project" value="UniProtKB-KW"/>
</dbReference>
<organism evidence="11 12">
    <name type="scientific">Elaeophora elaphi</name>
    <dbReference type="NCBI Taxonomy" id="1147741"/>
    <lineage>
        <taxon>Eukaryota</taxon>
        <taxon>Metazoa</taxon>
        <taxon>Ecdysozoa</taxon>
        <taxon>Nematoda</taxon>
        <taxon>Chromadorea</taxon>
        <taxon>Rhabditida</taxon>
        <taxon>Spirurina</taxon>
        <taxon>Spiruromorpha</taxon>
        <taxon>Filarioidea</taxon>
        <taxon>Onchocercidae</taxon>
        <taxon>Elaeophora</taxon>
    </lineage>
</organism>
<evidence type="ECO:0000256" key="7">
    <source>
        <dbReference type="ARBA" id="ARBA00022917"/>
    </source>
</evidence>
<evidence type="ECO:0000256" key="2">
    <source>
        <dbReference type="ARBA" id="ARBA00007249"/>
    </source>
</evidence>